<dbReference type="PRINTS" id="PR00100">
    <property type="entry name" value="AOTCASE"/>
</dbReference>
<dbReference type="PRINTS" id="PR00101">
    <property type="entry name" value="ATCASE"/>
</dbReference>
<accession>A0A420W6H8</accession>
<dbReference type="GO" id="GO:0044205">
    <property type="term" value="P:'de novo' UMP biosynthetic process"/>
    <property type="evidence" value="ECO:0007669"/>
    <property type="project" value="UniProtKB-UniRule"/>
</dbReference>
<comment type="similarity">
    <text evidence="2 7">Belongs to the aspartate/ornithine carbamoyltransferase superfamily. ATCase family.</text>
</comment>
<evidence type="ECO:0000313" key="10">
    <source>
        <dbReference type="EMBL" id="RKQ61676.1"/>
    </source>
</evidence>
<dbReference type="Gene3D" id="3.40.50.1370">
    <property type="entry name" value="Aspartate/ornithine carbamoyltransferase"/>
    <property type="match status" value="2"/>
</dbReference>
<feature type="binding site" evidence="7">
    <location>
        <position position="132"/>
    </location>
    <ligand>
        <name>carbamoyl phosphate</name>
        <dbReference type="ChEBI" id="CHEBI:58228"/>
    </ligand>
</feature>
<evidence type="ECO:0000259" key="8">
    <source>
        <dbReference type="Pfam" id="PF00185"/>
    </source>
</evidence>
<feature type="binding site" evidence="7">
    <location>
        <position position="54"/>
    </location>
    <ligand>
        <name>carbamoyl phosphate</name>
        <dbReference type="ChEBI" id="CHEBI:58228"/>
    </ligand>
</feature>
<dbReference type="Proteomes" id="UP000280881">
    <property type="component" value="Unassembled WGS sequence"/>
</dbReference>
<evidence type="ECO:0000256" key="1">
    <source>
        <dbReference type="ARBA" id="ARBA00004852"/>
    </source>
</evidence>
<comment type="function">
    <text evidence="5 7">Catalyzes the condensation of carbamoyl phosphate and aspartate to form carbamoyl aspartate and inorganic phosphate, the committed step in the de novo pyrimidine nucleotide biosynthesis pathway.</text>
</comment>
<feature type="binding site" evidence="7">
    <location>
        <position position="165"/>
    </location>
    <ligand>
        <name>L-aspartate</name>
        <dbReference type="ChEBI" id="CHEBI:29991"/>
    </ligand>
</feature>
<dbReference type="InterPro" id="IPR036901">
    <property type="entry name" value="Asp/Orn_carbamoylTrfase_sf"/>
</dbReference>
<dbReference type="EC" id="2.1.3.2" evidence="7"/>
<feature type="domain" description="Aspartate/ornithine carbamoyltransferase Asp/Orn-binding" evidence="8">
    <location>
        <begin position="151"/>
        <end position="298"/>
    </location>
</feature>
<keyword evidence="4 7" id="KW-0665">Pyrimidine biosynthesis</keyword>
<feature type="binding site" evidence="7">
    <location>
        <position position="262"/>
    </location>
    <ligand>
        <name>carbamoyl phosphate</name>
        <dbReference type="ChEBI" id="CHEBI:58228"/>
    </ligand>
</feature>
<evidence type="ECO:0000313" key="11">
    <source>
        <dbReference type="Proteomes" id="UP000280881"/>
    </source>
</evidence>
<dbReference type="Pfam" id="PF00185">
    <property type="entry name" value="OTCace"/>
    <property type="match status" value="1"/>
</dbReference>
<dbReference type="Pfam" id="PF02729">
    <property type="entry name" value="OTCace_N"/>
    <property type="match status" value="1"/>
</dbReference>
<feature type="binding site" evidence="7">
    <location>
        <position position="104"/>
    </location>
    <ligand>
        <name>carbamoyl phosphate</name>
        <dbReference type="ChEBI" id="CHEBI:58228"/>
    </ligand>
</feature>
<reference evidence="10 11" key="1">
    <citation type="submission" date="2018-10" db="EMBL/GenBank/DDBJ databases">
        <title>Genomic Encyclopedia of Type Strains, Phase IV (KMG-IV): sequencing the most valuable type-strain genomes for metagenomic binning, comparative biology and taxonomic classification.</title>
        <authorList>
            <person name="Goeker M."/>
        </authorList>
    </citation>
    <scope>NUCLEOTIDE SEQUENCE [LARGE SCALE GENOMIC DNA]</scope>
    <source>
        <strain evidence="10 11">DSM 15521</strain>
    </source>
</reference>
<protein>
    <recommendedName>
        <fullName evidence="7">Aspartate carbamoyltransferase</fullName>
        <ecNumber evidence="7">2.1.3.2</ecNumber>
    </recommendedName>
    <alternativeName>
        <fullName evidence="7">Aspartate transcarbamylase</fullName>
        <shortName evidence="7">ATCase</shortName>
    </alternativeName>
</protein>
<evidence type="ECO:0000256" key="3">
    <source>
        <dbReference type="ARBA" id="ARBA00022679"/>
    </source>
</evidence>
<dbReference type="PROSITE" id="PS00097">
    <property type="entry name" value="CARBAMOYLTRANSFERASE"/>
    <property type="match status" value="1"/>
</dbReference>
<dbReference type="PANTHER" id="PTHR45753">
    <property type="entry name" value="ORNITHINE CARBAMOYLTRANSFERASE, MITOCHONDRIAL"/>
    <property type="match status" value="1"/>
</dbReference>
<feature type="binding site" evidence="7">
    <location>
        <position position="135"/>
    </location>
    <ligand>
        <name>carbamoyl phosphate</name>
        <dbReference type="ChEBI" id="CHEBI:58228"/>
    </ligand>
</feature>
<dbReference type="UniPathway" id="UPA00070">
    <property type="reaction ID" value="UER00116"/>
</dbReference>
<dbReference type="SUPFAM" id="SSF53671">
    <property type="entry name" value="Aspartate/ornithine carbamoyltransferase"/>
    <property type="match status" value="1"/>
</dbReference>
<dbReference type="InterPro" id="IPR002082">
    <property type="entry name" value="Asp_carbamoyltransf"/>
</dbReference>
<feature type="binding site" evidence="7">
    <location>
        <position position="219"/>
    </location>
    <ligand>
        <name>L-aspartate</name>
        <dbReference type="ChEBI" id="CHEBI:29991"/>
    </ligand>
</feature>
<feature type="binding site" evidence="7">
    <location>
        <position position="261"/>
    </location>
    <ligand>
        <name>carbamoyl phosphate</name>
        <dbReference type="ChEBI" id="CHEBI:58228"/>
    </ligand>
</feature>
<evidence type="ECO:0000256" key="6">
    <source>
        <dbReference type="ARBA" id="ARBA00048859"/>
    </source>
</evidence>
<keyword evidence="11" id="KW-1185">Reference proteome</keyword>
<comment type="caution">
    <text evidence="10">The sequence shown here is derived from an EMBL/GenBank/DDBJ whole genome shotgun (WGS) entry which is preliminary data.</text>
</comment>
<dbReference type="GO" id="GO:0006520">
    <property type="term" value="P:amino acid metabolic process"/>
    <property type="evidence" value="ECO:0007669"/>
    <property type="project" value="InterPro"/>
</dbReference>
<dbReference type="GO" id="GO:0004070">
    <property type="term" value="F:aspartate carbamoyltransferase activity"/>
    <property type="evidence" value="ECO:0007669"/>
    <property type="project" value="UniProtKB-UniRule"/>
</dbReference>
<dbReference type="GO" id="GO:0005829">
    <property type="term" value="C:cytosol"/>
    <property type="evidence" value="ECO:0007669"/>
    <property type="project" value="TreeGrafter"/>
</dbReference>
<sequence>MKNLLSADQISRELFNEIYLTALSVRRALREGRKKFNVLRGKCVVNLFFEPSTRTRSSFEKAGKFLSADVINISTSASSVKKGESLIDTVKNLDMMHPDIIILRHPCEGAPFLAQKFVEASIVNAGDGRHQHPTQALLDCATLTEHFGSLEGKRVTILGDIANSRVARSDAILLRELGAEVFIYGPSPMMPRVPEALGVKRLNSFEEVKEISDAVILLRIQLERQNAKKTFPSVREYSELFGINRRKLEELKPGTVILHPGPFNRGVEITGDVAYSKRSLIFPQVEMGLSVRMVVLSLLCGRLEKLREEIQ</sequence>
<dbReference type="HAMAP" id="MF_00001">
    <property type="entry name" value="Asp_carb_tr"/>
    <property type="match status" value="1"/>
</dbReference>
<dbReference type="InterPro" id="IPR006132">
    <property type="entry name" value="Asp/Orn_carbamoyltranf_P-bd"/>
</dbReference>
<name>A0A420W6H8_9BACT</name>
<keyword evidence="3 7" id="KW-0808">Transferase</keyword>
<comment type="pathway">
    <text evidence="1 7">Pyrimidine metabolism; UMP biosynthesis via de novo pathway; (S)-dihydroorotate from bicarbonate: step 2/3.</text>
</comment>
<evidence type="ECO:0000256" key="7">
    <source>
        <dbReference type="HAMAP-Rule" id="MF_00001"/>
    </source>
</evidence>
<dbReference type="NCBIfam" id="TIGR00670">
    <property type="entry name" value="asp_carb_tr"/>
    <property type="match status" value="1"/>
</dbReference>
<comment type="subunit">
    <text evidence="7">Heterododecamer (2C3:3R2) of six catalytic PyrB chains organized as two trimers (C3), and six regulatory PyrI chains organized as three dimers (R2).</text>
</comment>
<feature type="binding site" evidence="7">
    <location>
        <position position="55"/>
    </location>
    <ligand>
        <name>carbamoyl phosphate</name>
        <dbReference type="ChEBI" id="CHEBI:58228"/>
    </ligand>
</feature>
<dbReference type="NCBIfam" id="NF002032">
    <property type="entry name" value="PRK00856.1"/>
    <property type="match status" value="1"/>
</dbReference>
<dbReference type="InterPro" id="IPR006130">
    <property type="entry name" value="Asp/Orn_carbamoylTrfase"/>
</dbReference>
<comment type="catalytic activity">
    <reaction evidence="6 7">
        <text>carbamoyl phosphate + L-aspartate = N-carbamoyl-L-aspartate + phosphate + H(+)</text>
        <dbReference type="Rhea" id="RHEA:20013"/>
        <dbReference type="ChEBI" id="CHEBI:15378"/>
        <dbReference type="ChEBI" id="CHEBI:29991"/>
        <dbReference type="ChEBI" id="CHEBI:32814"/>
        <dbReference type="ChEBI" id="CHEBI:43474"/>
        <dbReference type="ChEBI" id="CHEBI:58228"/>
        <dbReference type="EC" id="2.1.3.2"/>
    </reaction>
</comment>
<evidence type="ECO:0000256" key="2">
    <source>
        <dbReference type="ARBA" id="ARBA00008896"/>
    </source>
</evidence>
<evidence type="ECO:0000256" key="4">
    <source>
        <dbReference type="ARBA" id="ARBA00022975"/>
    </source>
</evidence>
<gene>
    <name evidence="7" type="primary">pyrB</name>
    <name evidence="10" type="ORF">C7457_1118</name>
</gene>
<proteinExistence type="inferred from homology"/>
<feature type="domain" description="Aspartate/ornithine carbamoyltransferase carbamoyl-P binding" evidence="9">
    <location>
        <begin position="2"/>
        <end position="145"/>
    </location>
</feature>
<dbReference type="InterPro" id="IPR006131">
    <property type="entry name" value="Asp_carbamoyltransf_Asp/Orn-bd"/>
</dbReference>
<feature type="binding site" evidence="7">
    <location>
        <position position="82"/>
    </location>
    <ligand>
        <name>L-aspartate</name>
        <dbReference type="ChEBI" id="CHEBI:29991"/>
    </ligand>
</feature>
<dbReference type="EMBL" id="RBIE01000002">
    <property type="protein sequence ID" value="RKQ61676.1"/>
    <property type="molecule type" value="Genomic_DNA"/>
</dbReference>
<dbReference type="AlphaFoldDB" id="A0A420W6H8"/>
<evidence type="ECO:0000259" key="9">
    <source>
        <dbReference type="Pfam" id="PF02729"/>
    </source>
</evidence>
<dbReference type="GO" id="GO:0016597">
    <property type="term" value="F:amino acid binding"/>
    <property type="evidence" value="ECO:0007669"/>
    <property type="project" value="InterPro"/>
</dbReference>
<dbReference type="PANTHER" id="PTHR45753:SF6">
    <property type="entry name" value="ASPARTATE CARBAMOYLTRANSFERASE"/>
    <property type="match status" value="1"/>
</dbReference>
<dbReference type="GO" id="GO:0006207">
    <property type="term" value="P:'de novo' pyrimidine nucleobase biosynthetic process"/>
    <property type="evidence" value="ECO:0007669"/>
    <property type="project" value="InterPro"/>
</dbReference>
<organism evidence="10 11">
    <name type="scientific">Thermovibrio guaymasensis</name>
    <dbReference type="NCBI Taxonomy" id="240167"/>
    <lineage>
        <taxon>Bacteria</taxon>
        <taxon>Pseudomonadati</taxon>
        <taxon>Aquificota</taxon>
        <taxon>Aquificia</taxon>
        <taxon>Desulfurobacteriales</taxon>
        <taxon>Desulfurobacteriaceae</taxon>
        <taxon>Thermovibrio</taxon>
    </lineage>
</organism>
<dbReference type="RefSeq" id="WP_121170905.1">
    <property type="nucleotide sequence ID" value="NZ_RBIE01000002.1"/>
</dbReference>
<dbReference type="OrthoDB" id="9802587at2"/>
<evidence type="ECO:0000256" key="5">
    <source>
        <dbReference type="ARBA" id="ARBA00043884"/>
    </source>
</evidence>